<dbReference type="KEGG" id="mev:Metev_0939"/>
<name>D7E784_METEZ</name>
<dbReference type="SUPFAM" id="SSF51690">
    <property type="entry name" value="Nicotinate/Quinolinate PRTase C-terminal domain-like"/>
    <property type="match status" value="1"/>
</dbReference>
<feature type="domain" description="Quinolinate phosphoribosyl transferase C-terminal" evidence="8">
    <location>
        <begin position="122"/>
        <end position="310"/>
    </location>
</feature>
<keyword evidence="10" id="KW-0328">Glycosyltransferase</keyword>
<dbReference type="Proteomes" id="UP000000391">
    <property type="component" value="Chromosome"/>
</dbReference>
<dbReference type="EC" id="6.3.4.21" evidence="2"/>
<keyword evidence="5" id="KW-0662">Pyridine nucleotide biosynthesis</keyword>
<evidence type="ECO:0000256" key="4">
    <source>
        <dbReference type="ARBA" id="ARBA00022598"/>
    </source>
</evidence>
<evidence type="ECO:0000256" key="1">
    <source>
        <dbReference type="ARBA" id="ARBA00004952"/>
    </source>
</evidence>
<comment type="pathway">
    <text evidence="1">Cofactor biosynthesis; NAD(+) biosynthesis; nicotinate D-ribonucleotide from nicotinate: step 1/1.</text>
</comment>
<dbReference type="STRING" id="644295.Metev_0939"/>
<evidence type="ECO:0000259" key="8">
    <source>
        <dbReference type="Pfam" id="PF01729"/>
    </source>
</evidence>
<dbReference type="GO" id="GO:0004516">
    <property type="term" value="F:nicotinate phosphoribosyltransferase activity"/>
    <property type="evidence" value="ECO:0007669"/>
    <property type="project" value="UniProtKB-EC"/>
</dbReference>
<dbReference type="GO" id="GO:0009435">
    <property type="term" value="P:NAD+ biosynthetic process"/>
    <property type="evidence" value="ECO:0007669"/>
    <property type="project" value="UniProtKB-UniPathway"/>
</dbReference>
<evidence type="ECO:0000313" key="10">
    <source>
        <dbReference type="EMBL" id="ADI73833.1"/>
    </source>
</evidence>
<dbReference type="GO" id="GO:0004514">
    <property type="term" value="F:nicotinate-nucleotide diphosphorylase (carboxylating) activity"/>
    <property type="evidence" value="ECO:0007669"/>
    <property type="project" value="InterPro"/>
</dbReference>
<keyword evidence="3" id="KW-0597">Phosphoprotein</keyword>
<evidence type="ECO:0000256" key="5">
    <source>
        <dbReference type="ARBA" id="ARBA00022642"/>
    </source>
</evidence>
<dbReference type="Pfam" id="PF01729">
    <property type="entry name" value="QRPTase_C"/>
    <property type="match status" value="1"/>
</dbReference>
<dbReference type="UniPathway" id="UPA00253">
    <property type="reaction ID" value="UER00457"/>
</dbReference>
<sequence>MPEFHLVSEEDIRSGKTTDIYFENIMEIFNKKGVGNENVVAEFTASSLPDEWRWGVFAGLDEVLCLLEGKNVDIYALPEGTVFRHQDTEGVNTPVMFIEGSYKKFCIYETPILGLICHPSGVATKSARVKKAAKSCDVMSFGIRRMHPGIAPVIDRAAYIGGCDSVSCIAGAEEVGIEPKGTMPHALSIIFGDPKKAYKAFDDVLSKDIARIALVDTYYDETIESFMAAEAMGENLYGIRLDTPTSRRGNLKKIAQEIKWELKCRGVDARIIASGGINEYTIPELRKAGVDGFGVGTTISNADTIDFSMDIVEMDGKPSAKRGKFSEKKQAYRCPECMTYKTKLWNKEDIPVCKCGNKMVPMLQKFMENGKILDDYPSALDLKTNVTNQLQKLEADWFND</sequence>
<dbReference type="CDD" id="cd01571">
    <property type="entry name" value="NAPRTase_B"/>
    <property type="match status" value="1"/>
</dbReference>
<dbReference type="InterPro" id="IPR022412">
    <property type="entry name" value="Quinolinate_PRibosylTrfase_N"/>
</dbReference>
<dbReference type="Gene3D" id="3.90.1170.20">
    <property type="entry name" value="Quinolinate phosphoribosyl transferase, N-terminal domain"/>
    <property type="match status" value="1"/>
</dbReference>
<evidence type="ECO:0000256" key="6">
    <source>
        <dbReference type="ARBA" id="ARBA00022679"/>
    </source>
</evidence>
<dbReference type="NCBIfam" id="NF006415">
    <property type="entry name" value="PRK08662.1"/>
    <property type="match status" value="1"/>
</dbReference>
<dbReference type="AlphaFoldDB" id="D7E784"/>
<dbReference type="PANTHER" id="PTHR43202">
    <property type="entry name" value="NICOTINATE-NUCLEOTIDE PYROPHOSPHORYLASE"/>
    <property type="match status" value="1"/>
</dbReference>
<dbReference type="InterPro" id="IPR007229">
    <property type="entry name" value="Nic_PRibTrfase-Fam"/>
</dbReference>
<dbReference type="InterPro" id="IPR036068">
    <property type="entry name" value="Nicotinate_pribotase-like_C"/>
</dbReference>
<comment type="catalytic activity">
    <reaction evidence="7">
        <text>5-phospho-alpha-D-ribose 1-diphosphate + nicotinate + ATP + H2O = nicotinate beta-D-ribonucleotide + ADP + phosphate + diphosphate</text>
        <dbReference type="Rhea" id="RHEA:36163"/>
        <dbReference type="ChEBI" id="CHEBI:15377"/>
        <dbReference type="ChEBI" id="CHEBI:30616"/>
        <dbReference type="ChEBI" id="CHEBI:32544"/>
        <dbReference type="ChEBI" id="CHEBI:33019"/>
        <dbReference type="ChEBI" id="CHEBI:43474"/>
        <dbReference type="ChEBI" id="CHEBI:57502"/>
        <dbReference type="ChEBI" id="CHEBI:58017"/>
        <dbReference type="ChEBI" id="CHEBI:456216"/>
        <dbReference type="EC" id="6.3.4.21"/>
    </reaction>
</comment>
<evidence type="ECO:0000256" key="2">
    <source>
        <dbReference type="ARBA" id="ARBA00013236"/>
    </source>
</evidence>
<dbReference type="HOGENOM" id="CLU_043773_0_0_2"/>
<keyword evidence="6 10" id="KW-0808">Transferase</keyword>
<dbReference type="Pfam" id="PF02749">
    <property type="entry name" value="QRPTase_N"/>
    <property type="match status" value="1"/>
</dbReference>
<dbReference type="Gene3D" id="3.20.20.70">
    <property type="entry name" value="Aldolase class I"/>
    <property type="match status" value="1"/>
</dbReference>
<dbReference type="PIRSF" id="PIRSF000484">
    <property type="entry name" value="NAPRT"/>
    <property type="match status" value="1"/>
</dbReference>
<protein>
    <recommendedName>
        <fullName evidence="2">nicotinate phosphoribosyltransferase</fullName>
        <ecNumber evidence="2">6.3.4.21</ecNumber>
    </recommendedName>
</protein>
<keyword evidence="11" id="KW-1185">Reference proteome</keyword>
<keyword evidence="4 10" id="KW-0436">Ligase</keyword>
<dbReference type="SUPFAM" id="SSF54675">
    <property type="entry name" value="Nicotinate/Quinolinate PRTase N-terminal domain-like"/>
    <property type="match status" value="1"/>
</dbReference>
<gene>
    <name evidence="10" type="ordered locus">Metev_0939</name>
</gene>
<reference evidence="10 11" key="1">
    <citation type="submission" date="2010-06" db="EMBL/GenBank/DDBJ databases">
        <title>Complete sequence chromosome of Methanohalobium evestigatum Z-7303.</title>
        <authorList>
            <consortium name="US DOE Joint Genome Institute"/>
            <person name="Lucas S."/>
            <person name="Copeland A."/>
            <person name="Lapidus A."/>
            <person name="Cheng J.-F."/>
            <person name="Bruce D."/>
            <person name="Goodwin L."/>
            <person name="Pitluck S."/>
            <person name="Saunders E."/>
            <person name="Detter J.C."/>
            <person name="Han C."/>
            <person name="Tapia R."/>
            <person name="Land M."/>
            <person name="Hauser L."/>
            <person name="Kyrpides N."/>
            <person name="Mikhailova N."/>
            <person name="Sieprawska-Lupa M."/>
            <person name="Whitman W.B."/>
            <person name="Anderson I."/>
            <person name="Woyke T."/>
        </authorList>
    </citation>
    <scope>NUCLEOTIDE SEQUENCE [LARGE SCALE GENOMIC DNA]</scope>
    <source>
        <strain evidence="11">ATCC BAA-1072 / DSM 3721 / NBRC 107634 / OCM 161 / Z-7303</strain>
    </source>
</reference>
<feature type="domain" description="Quinolinate phosphoribosyl transferase N-terminal" evidence="9">
    <location>
        <begin position="19"/>
        <end position="120"/>
    </location>
</feature>
<dbReference type="InterPro" id="IPR035809">
    <property type="entry name" value="NAPRTase_arc-type"/>
</dbReference>
<proteinExistence type="predicted"/>
<dbReference type="PANTHER" id="PTHR43202:SF1">
    <property type="entry name" value="NICOTINATE PHOSPHORIBOSYLTRANSFERASE"/>
    <property type="match status" value="1"/>
</dbReference>
<organism evidence="10 11">
    <name type="scientific">Methanohalobium evestigatum (strain ATCC BAA-1072 / DSM 3721 / NBRC 107634 / OCM 161 / Z-7303)</name>
    <dbReference type="NCBI Taxonomy" id="644295"/>
    <lineage>
        <taxon>Archaea</taxon>
        <taxon>Methanobacteriati</taxon>
        <taxon>Methanobacteriota</taxon>
        <taxon>Stenosarchaea group</taxon>
        <taxon>Methanomicrobia</taxon>
        <taxon>Methanosarcinales</taxon>
        <taxon>Methanosarcinaceae</taxon>
        <taxon>Methanohalobium</taxon>
    </lineage>
</organism>
<dbReference type="InterPro" id="IPR002638">
    <property type="entry name" value="Quinolinate_PRibosylTrfase_C"/>
</dbReference>
<evidence type="ECO:0000256" key="3">
    <source>
        <dbReference type="ARBA" id="ARBA00022553"/>
    </source>
</evidence>
<dbReference type="InterPro" id="IPR037128">
    <property type="entry name" value="Quinolinate_PRibosylTase_N_sf"/>
</dbReference>
<accession>D7E784</accession>
<evidence type="ECO:0000259" key="9">
    <source>
        <dbReference type="Pfam" id="PF02749"/>
    </source>
</evidence>
<dbReference type="InterPro" id="IPR013785">
    <property type="entry name" value="Aldolase_TIM"/>
</dbReference>
<dbReference type="InterPro" id="IPR053190">
    <property type="entry name" value="NAPRTase-like"/>
</dbReference>
<dbReference type="EMBL" id="CP002069">
    <property type="protein sequence ID" value="ADI73833.1"/>
    <property type="molecule type" value="Genomic_DNA"/>
</dbReference>
<evidence type="ECO:0000256" key="7">
    <source>
        <dbReference type="ARBA" id="ARBA00048668"/>
    </source>
</evidence>
<evidence type="ECO:0000313" key="11">
    <source>
        <dbReference type="Proteomes" id="UP000000391"/>
    </source>
</evidence>